<accession>A0AAV0W9E9</accession>
<dbReference type="AlphaFoldDB" id="A0AAV0W9E9"/>
<dbReference type="Proteomes" id="UP001160148">
    <property type="component" value="Unassembled WGS sequence"/>
</dbReference>
<keyword evidence="3" id="KW-1185">Reference proteome</keyword>
<feature type="region of interest" description="Disordered" evidence="1">
    <location>
        <begin position="51"/>
        <end position="79"/>
    </location>
</feature>
<comment type="caution">
    <text evidence="2">The sequence shown here is derived from an EMBL/GenBank/DDBJ whole genome shotgun (WGS) entry which is preliminary data.</text>
</comment>
<gene>
    <name evidence="2" type="ORF">MEUPH1_LOCUS8695</name>
</gene>
<sequence length="513" mass="55863">MDRNSRIYNFGPDGRDACWAALSSSWGRCSNQQGSYNSRSVNSCRSSKKTSVFKTSLSPRPQPPPLSSPRVIKRKSSVQQPTILTNNRLSSSGEVMKVTILEPPSSNDQCNCSQSGYSELPVVNGVTSNNNNNNDNDKNNQKYEVLETIDFVNQKQQQLVCVADSGSSIDITEPPTVYAEKPMLVLQNECDDTILSVSSPPTPSTANKQPIESAKQIEGDKVSSMSCPLTLSNTVEQSIESSNQIEGDNVSSLSCPLTLSNTVEQQIEMVQQIDGDNVSSVSCPLTLSNTVEQQIEMVQQIDGDKVSSLSCPLTLSNTVEQPFESSKQIECEYVSSISCPLTLSTTTEQQIERVQQIEGENVSSVPCPVTMSIAIEQQIESEPQIKSDPVISISSLLSLSIVVEQPVVRKLMAEVVVANHNKVSPVLSPQLPLMTSTTYEENPIVLKVVSPSPQPKDGNGCPVQSNTGMMVLSDKPALSNYEMKIKEIDNKLISYSKSILCTVLVVVLLRVLF</sequence>
<evidence type="ECO:0000256" key="1">
    <source>
        <dbReference type="SAM" id="MobiDB-lite"/>
    </source>
</evidence>
<proteinExistence type="predicted"/>
<organism evidence="2 3">
    <name type="scientific">Macrosiphum euphorbiae</name>
    <name type="common">potato aphid</name>
    <dbReference type="NCBI Taxonomy" id="13131"/>
    <lineage>
        <taxon>Eukaryota</taxon>
        <taxon>Metazoa</taxon>
        <taxon>Ecdysozoa</taxon>
        <taxon>Arthropoda</taxon>
        <taxon>Hexapoda</taxon>
        <taxon>Insecta</taxon>
        <taxon>Pterygota</taxon>
        <taxon>Neoptera</taxon>
        <taxon>Paraneoptera</taxon>
        <taxon>Hemiptera</taxon>
        <taxon>Sternorrhyncha</taxon>
        <taxon>Aphidomorpha</taxon>
        <taxon>Aphidoidea</taxon>
        <taxon>Aphididae</taxon>
        <taxon>Macrosiphini</taxon>
        <taxon>Macrosiphum</taxon>
    </lineage>
</organism>
<evidence type="ECO:0000313" key="2">
    <source>
        <dbReference type="EMBL" id="CAI6352456.1"/>
    </source>
</evidence>
<protein>
    <submittedName>
        <fullName evidence="2">Uncharacterized protein</fullName>
    </submittedName>
</protein>
<evidence type="ECO:0000313" key="3">
    <source>
        <dbReference type="Proteomes" id="UP001160148"/>
    </source>
</evidence>
<reference evidence="2 3" key="1">
    <citation type="submission" date="2023-01" db="EMBL/GenBank/DDBJ databases">
        <authorList>
            <person name="Whitehead M."/>
        </authorList>
    </citation>
    <scope>NUCLEOTIDE SEQUENCE [LARGE SCALE GENOMIC DNA]</scope>
</reference>
<dbReference type="EMBL" id="CARXXK010000002">
    <property type="protein sequence ID" value="CAI6352456.1"/>
    <property type="molecule type" value="Genomic_DNA"/>
</dbReference>
<name>A0AAV0W9E9_9HEMI</name>